<gene>
    <name evidence="2" type="ORF">LJD74_01435</name>
</gene>
<keyword evidence="1" id="KW-0812">Transmembrane</keyword>
<dbReference type="EMBL" id="JAJDKQ010000002">
    <property type="protein sequence ID" value="MCB8560667.1"/>
    <property type="molecule type" value="Genomic_DNA"/>
</dbReference>
<keyword evidence="1" id="KW-0472">Membrane</keyword>
<feature type="transmembrane region" description="Helical" evidence="1">
    <location>
        <begin position="67"/>
        <end position="89"/>
    </location>
</feature>
<sequence length="121" mass="13860">MNEKLVFKKSFFIFLIGFIVFSIIGLMMKSISYSLGFLLGYLFNLAIFYVIIITSDMILNLKRSTSLIILLNIVKLAIYAIGFLIAIFIPKWFNLMGVLFGYMVIKITIYIVSYQMKGVKG</sequence>
<comment type="caution">
    <text evidence="2">The sequence shown here is derived from an EMBL/GenBank/DDBJ whole genome shotgun (WGS) entry which is preliminary data.</text>
</comment>
<dbReference type="Proteomes" id="UP001197827">
    <property type="component" value="Unassembled WGS sequence"/>
</dbReference>
<name>A0AAW4VB79_9FIRM</name>
<evidence type="ECO:0000313" key="3">
    <source>
        <dbReference type="Proteomes" id="UP001197827"/>
    </source>
</evidence>
<protein>
    <submittedName>
        <fullName evidence="2">ATP synthase subunit I</fullName>
    </submittedName>
</protein>
<evidence type="ECO:0000313" key="2">
    <source>
        <dbReference type="EMBL" id="MCB8560667.1"/>
    </source>
</evidence>
<keyword evidence="1" id="KW-1133">Transmembrane helix</keyword>
<reference evidence="2" key="1">
    <citation type="submission" date="2021-10" db="EMBL/GenBank/DDBJ databases">
        <title>Collection of gut derived symbiotic bacterial strains cultured from healthy donors.</title>
        <authorList>
            <person name="Lin H."/>
            <person name="Littmann E."/>
            <person name="Kohout C."/>
            <person name="Pamer E.G."/>
        </authorList>
    </citation>
    <scope>NUCLEOTIDE SEQUENCE</scope>
    <source>
        <strain evidence="2">DFI.5.2</strain>
    </source>
</reference>
<accession>A0AAW4VB79</accession>
<feature type="transmembrane region" description="Helical" evidence="1">
    <location>
        <begin position="37"/>
        <end position="55"/>
    </location>
</feature>
<organism evidence="2 3">
    <name type="scientific">Faecalibacillus intestinalis</name>
    <dbReference type="NCBI Taxonomy" id="1982626"/>
    <lineage>
        <taxon>Bacteria</taxon>
        <taxon>Bacillati</taxon>
        <taxon>Bacillota</taxon>
        <taxon>Erysipelotrichia</taxon>
        <taxon>Erysipelotrichales</taxon>
        <taxon>Coprobacillaceae</taxon>
        <taxon>Faecalibacillus</taxon>
    </lineage>
</organism>
<dbReference type="RefSeq" id="WP_022001940.1">
    <property type="nucleotide sequence ID" value="NZ_AP031432.1"/>
</dbReference>
<evidence type="ECO:0000256" key="1">
    <source>
        <dbReference type="SAM" id="Phobius"/>
    </source>
</evidence>
<proteinExistence type="predicted"/>
<dbReference type="AlphaFoldDB" id="A0AAW4VB79"/>
<feature type="transmembrane region" description="Helical" evidence="1">
    <location>
        <begin position="12"/>
        <end position="31"/>
    </location>
</feature>
<feature type="transmembrane region" description="Helical" evidence="1">
    <location>
        <begin position="95"/>
        <end position="114"/>
    </location>
</feature>